<evidence type="ECO:0000256" key="1">
    <source>
        <dbReference type="ARBA" id="ARBA00004651"/>
    </source>
</evidence>
<evidence type="ECO:0000256" key="5">
    <source>
        <dbReference type="ARBA" id="ARBA00022692"/>
    </source>
</evidence>
<reference evidence="10" key="1">
    <citation type="submission" date="2020-05" db="EMBL/GenBank/DDBJ databases">
        <title>Sulfur intermediates as new biogeochemical hubs in an aquatic model microbial ecosystem.</title>
        <authorList>
            <person name="Vigneron A."/>
        </authorList>
    </citation>
    <scope>NUCLEOTIDE SEQUENCE</scope>
    <source>
        <strain evidence="10">Bin.250</strain>
    </source>
</reference>
<evidence type="ECO:0000256" key="7">
    <source>
        <dbReference type="ARBA" id="ARBA00023136"/>
    </source>
</evidence>
<evidence type="ECO:0000259" key="9">
    <source>
        <dbReference type="PROSITE" id="PS50928"/>
    </source>
</evidence>
<evidence type="ECO:0000256" key="3">
    <source>
        <dbReference type="ARBA" id="ARBA00022448"/>
    </source>
</evidence>
<dbReference type="EMBL" id="JABMOJ010000575">
    <property type="protein sequence ID" value="NQV66751.1"/>
    <property type="molecule type" value="Genomic_DNA"/>
</dbReference>
<name>A0A973ABH1_9GAMM</name>
<evidence type="ECO:0000256" key="6">
    <source>
        <dbReference type="ARBA" id="ARBA00022989"/>
    </source>
</evidence>
<dbReference type="Proteomes" id="UP000754644">
    <property type="component" value="Unassembled WGS sequence"/>
</dbReference>
<dbReference type="Pfam" id="PF00528">
    <property type="entry name" value="BPD_transp_1"/>
    <property type="match status" value="1"/>
</dbReference>
<feature type="non-terminal residue" evidence="10">
    <location>
        <position position="239"/>
    </location>
</feature>
<comment type="caution">
    <text evidence="10">The sequence shown here is derived from an EMBL/GenBank/DDBJ whole genome shotgun (WGS) entry which is preliminary data.</text>
</comment>
<evidence type="ECO:0000313" key="11">
    <source>
        <dbReference type="Proteomes" id="UP000754644"/>
    </source>
</evidence>
<dbReference type="SUPFAM" id="SSF161098">
    <property type="entry name" value="MetI-like"/>
    <property type="match status" value="1"/>
</dbReference>
<feature type="transmembrane region" description="Helical" evidence="8">
    <location>
        <begin position="158"/>
        <end position="179"/>
    </location>
</feature>
<keyword evidence="4" id="KW-1003">Cell membrane</keyword>
<feature type="domain" description="ABC transmembrane type-1" evidence="9">
    <location>
        <begin position="73"/>
        <end position="239"/>
    </location>
</feature>
<dbReference type="AlphaFoldDB" id="A0A973ABH1"/>
<comment type="subcellular location">
    <subcellularLocation>
        <location evidence="1 8">Cell membrane</location>
        <topology evidence="1 8">Multi-pass membrane protein</topology>
    </subcellularLocation>
</comment>
<feature type="transmembrane region" description="Helical" evidence="8">
    <location>
        <begin position="77"/>
        <end position="96"/>
    </location>
</feature>
<keyword evidence="3 8" id="KW-0813">Transport</keyword>
<comment type="similarity">
    <text evidence="2">Belongs to the binding-protein-dependent transport system permease family. CysTW subfamily.</text>
</comment>
<feature type="transmembrane region" description="Helical" evidence="8">
    <location>
        <begin position="21"/>
        <end position="45"/>
    </location>
</feature>
<dbReference type="PROSITE" id="PS50928">
    <property type="entry name" value="ABC_TM1"/>
    <property type="match status" value="1"/>
</dbReference>
<protein>
    <submittedName>
        <fullName evidence="10">ABC transporter permease</fullName>
    </submittedName>
</protein>
<evidence type="ECO:0000313" key="10">
    <source>
        <dbReference type="EMBL" id="NQV66751.1"/>
    </source>
</evidence>
<accession>A0A973ABH1</accession>
<evidence type="ECO:0000256" key="8">
    <source>
        <dbReference type="RuleBase" id="RU363032"/>
    </source>
</evidence>
<dbReference type="CDD" id="cd06261">
    <property type="entry name" value="TM_PBP2"/>
    <property type="match status" value="1"/>
</dbReference>
<dbReference type="GO" id="GO:0055085">
    <property type="term" value="P:transmembrane transport"/>
    <property type="evidence" value="ECO:0007669"/>
    <property type="project" value="InterPro"/>
</dbReference>
<keyword evidence="7 8" id="KW-0472">Membrane</keyword>
<evidence type="ECO:0000256" key="2">
    <source>
        <dbReference type="ARBA" id="ARBA00007069"/>
    </source>
</evidence>
<sequence length="239" mass="26623">MRGDLNASGLASDEQRERWMVLGLCAPALFLIGIVMVVPVAWLFWLSFVGADGTMSWENYERLWQSKSYARIFKTTFQVAFVTTGICMLIGYPLTYMMSQLPRRAANLAMIAVLLPFWTSLLVRTYAWLVLLQRKGLINEWLIDAGIVDTPLRLVHNFTGNIIGMSQIMLPFLVLPLYASMRTIDPDYVKAAANLGASPIAAFWRVFFPLSLPGLFAGMLLVFVLSLGFFVTPVVLGGG</sequence>
<feature type="transmembrane region" description="Helical" evidence="8">
    <location>
        <begin position="108"/>
        <end position="131"/>
    </location>
</feature>
<evidence type="ECO:0000256" key="4">
    <source>
        <dbReference type="ARBA" id="ARBA00022475"/>
    </source>
</evidence>
<gene>
    <name evidence="10" type="ORF">HQ497_15435</name>
</gene>
<dbReference type="PANTHER" id="PTHR42929">
    <property type="entry name" value="INNER MEMBRANE ABC TRANSPORTER PERMEASE PROTEIN YDCU-RELATED-RELATED"/>
    <property type="match status" value="1"/>
</dbReference>
<keyword evidence="5 8" id="KW-0812">Transmembrane</keyword>
<dbReference type="Gene3D" id="1.10.3720.10">
    <property type="entry name" value="MetI-like"/>
    <property type="match status" value="1"/>
</dbReference>
<organism evidence="10 11">
    <name type="scientific">SAR86 cluster bacterium</name>
    <dbReference type="NCBI Taxonomy" id="2030880"/>
    <lineage>
        <taxon>Bacteria</taxon>
        <taxon>Pseudomonadati</taxon>
        <taxon>Pseudomonadota</taxon>
        <taxon>Gammaproteobacteria</taxon>
        <taxon>SAR86 cluster</taxon>
    </lineage>
</organism>
<keyword evidence="6 8" id="KW-1133">Transmembrane helix</keyword>
<dbReference type="PANTHER" id="PTHR42929:SF5">
    <property type="entry name" value="ABC TRANSPORTER PERMEASE PROTEIN"/>
    <property type="match status" value="1"/>
</dbReference>
<proteinExistence type="inferred from homology"/>
<feature type="transmembrane region" description="Helical" evidence="8">
    <location>
        <begin position="214"/>
        <end position="236"/>
    </location>
</feature>
<dbReference type="InterPro" id="IPR000515">
    <property type="entry name" value="MetI-like"/>
</dbReference>
<dbReference type="GO" id="GO:0005886">
    <property type="term" value="C:plasma membrane"/>
    <property type="evidence" value="ECO:0007669"/>
    <property type="project" value="UniProtKB-SubCell"/>
</dbReference>
<dbReference type="InterPro" id="IPR035906">
    <property type="entry name" value="MetI-like_sf"/>
</dbReference>